<protein>
    <recommendedName>
        <fullName evidence="3">YobI-like P-loop NTPase domain-containing protein</fullName>
    </recommendedName>
</protein>
<reference evidence="4 5" key="1">
    <citation type="submission" date="2023-10" db="EMBL/GenBank/DDBJ databases">
        <title>Genome sequencing of the isolated polysaccharide-producing bacterium Kosakonia sacchari KS2022.</title>
        <authorList>
            <person name="Yi X."/>
        </authorList>
    </citation>
    <scope>NUCLEOTIDE SEQUENCE [LARGE SCALE GENOMIC DNA]</scope>
    <source>
        <strain evidence="4 5">KS2022</strain>
        <plasmid evidence="4 5">pKS2022</plasmid>
    </source>
</reference>
<evidence type="ECO:0000256" key="2">
    <source>
        <dbReference type="SAM" id="Phobius"/>
    </source>
</evidence>
<evidence type="ECO:0000313" key="4">
    <source>
        <dbReference type="EMBL" id="WOZ79986.1"/>
    </source>
</evidence>
<organism evidence="4 5">
    <name type="scientific">Kosakonia sacchari</name>
    <dbReference type="NCBI Taxonomy" id="1158459"/>
    <lineage>
        <taxon>Bacteria</taxon>
        <taxon>Pseudomonadati</taxon>
        <taxon>Pseudomonadota</taxon>
        <taxon>Gammaproteobacteria</taxon>
        <taxon>Enterobacterales</taxon>
        <taxon>Enterobacteriaceae</taxon>
        <taxon>Kosakonia</taxon>
    </lineage>
</organism>
<proteinExistence type="predicted"/>
<keyword evidence="5" id="KW-1185">Reference proteome</keyword>
<evidence type="ECO:0000313" key="5">
    <source>
        <dbReference type="Proteomes" id="UP001302368"/>
    </source>
</evidence>
<evidence type="ECO:0000256" key="1">
    <source>
        <dbReference type="SAM" id="MobiDB-lite"/>
    </source>
</evidence>
<keyword evidence="2" id="KW-0472">Membrane</keyword>
<keyword evidence="4" id="KW-0614">Plasmid</keyword>
<accession>A0ABZ0MYJ6</accession>
<feature type="domain" description="YobI-like P-loop NTPase" evidence="3">
    <location>
        <begin position="57"/>
        <end position="440"/>
    </location>
</feature>
<dbReference type="EMBL" id="CP137745">
    <property type="protein sequence ID" value="WOZ79986.1"/>
    <property type="molecule type" value="Genomic_DNA"/>
</dbReference>
<evidence type="ECO:0000259" key="3">
    <source>
        <dbReference type="Pfam" id="PF20693"/>
    </source>
</evidence>
<dbReference type="RefSeq" id="WP_305737708.1">
    <property type="nucleotide sequence ID" value="NZ_CP137745.1"/>
</dbReference>
<feature type="region of interest" description="Disordered" evidence="1">
    <location>
        <begin position="112"/>
        <end position="131"/>
    </location>
</feature>
<keyword evidence="2" id="KW-0812">Transmembrane</keyword>
<feature type="transmembrane region" description="Helical" evidence="2">
    <location>
        <begin position="174"/>
        <end position="195"/>
    </location>
</feature>
<dbReference type="Proteomes" id="UP001302368">
    <property type="component" value="Plasmid pKS2022"/>
</dbReference>
<keyword evidence="2" id="KW-1133">Transmembrane helix</keyword>
<dbReference type="InterPro" id="IPR048428">
    <property type="entry name" value="YobI-NTPase"/>
</dbReference>
<dbReference type="Pfam" id="PF20693">
    <property type="entry name" value="YobI-ATPase"/>
    <property type="match status" value="1"/>
</dbReference>
<name>A0ABZ0MYJ6_9ENTR</name>
<geneLocation type="plasmid" evidence="4 5">
    <name>pKS2022</name>
</geneLocation>
<feature type="compositionally biased region" description="Basic and acidic residues" evidence="1">
    <location>
        <begin position="119"/>
        <end position="131"/>
    </location>
</feature>
<sequence>MKTSEILGKTKKGSCKMIMFTPWLTLQASRVKSDETNTNGYEALTPTLLEPEKASSYVGALNYAFYQPDIRNIAVTGPYGAGKSSVLKTWCRNQGELRVLTVSLADFDMQKQASDDADEKGKNGEDGKNEVTSEKSIEYSILQQILYKNKKNELPYSRIERISGVTIEQILKSAALLTLTMMLAGVAFFFLAPDYLTAKLSLPVVLSQFLLECPFAARLSGAVLSVLSSLALLLYQLHRTGIFDRKVSLDKVDILKGAVTTKASSPSLLNVYIDEIVYFFDSTKYDVVIFEDLDRLNNNRIFIKLREINQIINNCLSDRNPLKFIYAVRDDLFSSAESRTKFFDFVIPVIPVMDSDNASDHFSNKFTEEEKSQKGLNECISRIATFIPDMRVMHNITNEFRLYQNIVNNRENTPKLLAMIAYKNLCAEDYHSIDKKDGIVFSFMDAYVERRIHQRYLSEVDAQITSEQNFLKQIDNERHTHREALRKELLAPYINEIYKDKLSFYTNTILSLKQVIEDENIFMLLASGEGFNVIDSSRHNTILQVGLAENRGIRSAYEERCALIDAKTDDGIARLKNSISSLEMEKRNIRAESVSGIIQRIRKSDFSDWVRKTVNGDKELSPRMAEQLDFIYFLLSSDYLATDYMSFRSVFMPGALTENDNAFIKSVMAGDDANDSFTIPLENLPHVVTRLKKLGVIERDNAQHPDVIRWLLDNEPGTLAENTSVLLSQASCERTVSLLDLIQTEFSTELLLRYCEVFMQNEKILHKLLVHFSESAQSVLVDKMTAHLLCLNKYYDNWRKTEIHSIASKLIYESSLLFDFIPFGYEEAFFNTLNLNRFTLSHIPLATSDKNKELIRKMASEGLIAYSVQNLENVYLSLSLNGDGLTFSRYPLHCLESLNISAITKLVNDNIDDFVTSLFVGSTETDRVAELLNSHYISFSSAEMIIERMDFSIDNIKSIQNQGELSLREPTVPARNIYSLLLSHDRISPDFENFIHLLDDELIDTAHELVKWVNEKHNVIEPCSIILSSSEVFEKFLVQFIVSPDLSEDALQIVMECFDVIITEIPKNIPLRSAEVLCSLKKLAPTGKVFTGLYNALIQDVNNNKRMNALLSSLVSLRPALLLEEPEEIFYIGRVFDVDLAREIFNHQDISTNIRVGALRWLRDNDPDVMHEVQLLPLDLLAELSPWMYDDTLRLPLLKSCLTAGDADKEMLHTVLNSFADESYHSLLPHERFRKIPRTDELWELANLLSKAGLIQPPKMGSGRDEQKMVITPVRFEHEHEDEDEAEGNPED</sequence>
<gene>
    <name evidence="4" type="ORF">Q8Y70_23825</name>
</gene>